<accession>A0A6J4TFZ2</accession>
<dbReference type="PRINTS" id="PR00598">
    <property type="entry name" value="HTHMARR"/>
</dbReference>
<evidence type="ECO:0000313" key="2">
    <source>
        <dbReference type="EMBL" id="CAA9522219.1"/>
    </source>
</evidence>
<dbReference type="GO" id="GO:0003700">
    <property type="term" value="F:DNA-binding transcription factor activity"/>
    <property type="evidence" value="ECO:0007669"/>
    <property type="project" value="InterPro"/>
</dbReference>
<dbReference type="PANTHER" id="PTHR33164">
    <property type="entry name" value="TRANSCRIPTIONAL REGULATOR, MARR FAMILY"/>
    <property type="match status" value="1"/>
</dbReference>
<dbReference type="AlphaFoldDB" id="A0A6J4TFZ2"/>
<dbReference type="SUPFAM" id="SSF46785">
    <property type="entry name" value="Winged helix' DNA-binding domain"/>
    <property type="match status" value="1"/>
</dbReference>
<name>A0A6J4TFZ2_9ACTN</name>
<protein>
    <submittedName>
        <fullName evidence="2">Transcriptional regulator, MarR family</fullName>
    </submittedName>
</protein>
<dbReference type="InterPro" id="IPR036390">
    <property type="entry name" value="WH_DNA-bd_sf"/>
</dbReference>
<gene>
    <name evidence="2" type="ORF">AVDCRST_MAG05-3691</name>
</gene>
<organism evidence="2">
    <name type="scientific">uncultured Rubrobacteraceae bacterium</name>
    <dbReference type="NCBI Taxonomy" id="349277"/>
    <lineage>
        <taxon>Bacteria</taxon>
        <taxon>Bacillati</taxon>
        <taxon>Actinomycetota</taxon>
        <taxon>Rubrobacteria</taxon>
        <taxon>Rubrobacterales</taxon>
        <taxon>Rubrobacteraceae</taxon>
        <taxon>environmental samples</taxon>
    </lineage>
</organism>
<dbReference type="InterPro" id="IPR039422">
    <property type="entry name" value="MarR/SlyA-like"/>
</dbReference>
<evidence type="ECO:0000259" key="1">
    <source>
        <dbReference type="PROSITE" id="PS50995"/>
    </source>
</evidence>
<dbReference type="Gene3D" id="1.10.10.10">
    <property type="entry name" value="Winged helix-like DNA-binding domain superfamily/Winged helix DNA-binding domain"/>
    <property type="match status" value="1"/>
</dbReference>
<reference evidence="2" key="1">
    <citation type="submission" date="2020-02" db="EMBL/GenBank/DDBJ databases">
        <authorList>
            <person name="Meier V. D."/>
        </authorList>
    </citation>
    <scope>NUCLEOTIDE SEQUENCE</scope>
    <source>
        <strain evidence="2">AVDCRST_MAG05</strain>
    </source>
</reference>
<dbReference type="GO" id="GO:0006950">
    <property type="term" value="P:response to stress"/>
    <property type="evidence" value="ECO:0007669"/>
    <property type="project" value="TreeGrafter"/>
</dbReference>
<dbReference type="InterPro" id="IPR000835">
    <property type="entry name" value="HTH_MarR-typ"/>
</dbReference>
<feature type="domain" description="HTH marR-type" evidence="1">
    <location>
        <begin position="1"/>
        <end position="131"/>
    </location>
</feature>
<sequence length="143" mass="15325">MGLVQVEIREVLAFAAAMARRTGLGLSEMAALEHLQQAGGEGLTPTQLGRRLSLSSGAVTALVDRMERAGQVERRPNPNDRRSSVVRTLPSGLTAAREHLLPVAADLLEKSAELTDEERATVGAYLEAVTEVFARHARGENPS</sequence>
<dbReference type="InterPro" id="IPR036388">
    <property type="entry name" value="WH-like_DNA-bd_sf"/>
</dbReference>
<dbReference type="EMBL" id="CADCVM010000410">
    <property type="protein sequence ID" value="CAA9522219.1"/>
    <property type="molecule type" value="Genomic_DNA"/>
</dbReference>
<proteinExistence type="predicted"/>
<dbReference type="SMART" id="SM00347">
    <property type="entry name" value="HTH_MARR"/>
    <property type="match status" value="1"/>
</dbReference>
<dbReference type="PANTHER" id="PTHR33164:SF43">
    <property type="entry name" value="HTH-TYPE TRANSCRIPTIONAL REPRESSOR YETL"/>
    <property type="match status" value="1"/>
</dbReference>
<dbReference type="PROSITE" id="PS50995">
    <property type="entry name" value="HTH_MARR_2"/>
    <property type="match status" value="1"/>
</dbReference>
<dbReference type="Pfam" id="PF12802">
    <property type="entry name" value="MarR_2"/>
    <property type="match status" value="1"/>
</dbReference>